<dbReference type="PANTHER" id="PTHR36926">
    <property type="entry name" value="COLICIN V PRODUCTION PROTEIN"/>
    <property type="match status" value="1"/>
</dbReference>
<feature type="transmembrane region" description="Helical" evidence="6">
    <location>
        <begin position="6"/>
        <end position="21"/>
    </location>
</feature>
<dbReference type="AlphaFoldDB" id="A0A328BU98"/>
<reference evidence="7 8" key="1">
    <citation type="submission" date="2018-05" db="EMBL/GenBank/DDBJ databases">
        <authorList>
            <person name="Lanie J.A."/>
            <person name="Ng W.-L."/>
            <person name="Kazmierczak K.M."/>
            <person name="Andrzejewski T.M."/>
            <person name="Davidsen T.M."/>
            <person name="Wayne K.J."/>
            <person name="Tettelin H."/>
            <person name="Glass J.I."/>
            <person name="Rusch D."/>
            <person name="Podicherti R."/>
            <person name="Tsui H.-C.T."/>
            <person name="Winkler M.E."/>
        </authorList>
    </citation>
    <scope>NUCLEOTIDE SEQUENCE [LARGE SCALE GENOMIC DNA]</scope>
    <source>
        <strain evidence="7 8">BUT-10</strain>
    </source>
</reference>
<keyword evidence="2 6" id="KW-0812">Transmembrane</keyword>
<accession>A0A328BU98</accession>
<comment type="subcellular location">
    <subcellularLocation>
        <location evidence="1">Membrane</location>
        <topology evidence="1">Multi-pass membrane protein</topology>
    </subcellularLocation>
</comment>
<dbReference type="GO" id="GO:0009403">
    <property type="term" value="P:toxin biosynthetic process"/>
    <property type="evidence" value="ECO:0007669"/>
    <property type="project" value="InterPro"/>
</dbReference>
<dbReference type="InterPro" id="IPR003825">
    <property type="entry name" value="Colicin-V_CvpA"/>
</dbReference>
<evidence type="ECO:0000313" key="7">
    <source>
        <dbReference type="EMBL" id="RAK68618.1"/>
    </source>
</evidence>
<organism evidence="7 8">
    <name type="scientific">Phenylobacterium kunshanense</name>
    <dbReference type="NCBI Taxonomy" id="1445034"/>
    <lineage>
        <taxon>Bacteria</taxon>
        <taxon>Pseudomonadati</taxon>
        <taxon>Pseudomonadota</taxon>
        <taxon>Alphaproteobacteria</taxon>
        <taxon>Caulobacterales</taxon>
        <taxon>Caulobacteraceae</taxon>
        <taxon>Phenylobacterium</taxon>
    </lineage>
</organism>
<feature type="transmembrane region" description="Helical" evidence="6">
    <location>
        <begin position="102"/>
        <end position="122"/>
    </location>
</feature>
<evidence type="ECO:0000256" key="6">
    <source>
        <dbReference type="SAM" id="Phobius"/>
    </source>
</evidence>
<feature type="transmembrane region" description="Helical" evidence="6">
    <location>
        <begin position="28"/>
        <end position="48"/>
    </location>
</feature>
<protein>
    <submittedName>
        <fullName evidence="7">CvpA family protein</fullName>
    </submittedName>
</protein>
<keyword evidence="8" id="KW-1185">Reference proteome</keyword>
<name>A0A328BU98_9CAUL</name>
<feature type="transmembrane region" description="Helical" evidence="6">
    <location>
        <begin position="60"/>
        <end position="81"/>
    </location>
</feature>
<dbReference type="EMBL" id="QFYS01000001">
    <property type="protein sequence ID" value="RAK68618.1"/>
    <property type="molecule type" value="Genomic_DNA"/>
</dbReference>
<dbReference type="PANTHER" id="PTHR36926:SF1">
    <property type="entry name" value="COLICIN V PRODUCTION PROTEIN"/>
    <property type="match status" value="1"/>
</dbReference>
<dbReference type="OrthoDB" id="7185709at2"/>
<evidence type="ECO:0000256" key="3">
    <source>
        <dbReference type="ARBA" id="ARBA00022989"/>
    </source>
</evidence>
<dbReference type="GO" id="GO:0016020">
    <property type="term" value="C:membrane"/>
    <property type="evidence" value="ECO:0007669"/>
    <property type="project" value="UniProtKB-SubCell"/>
</dbReference>
<keyword evidence="3 6" id="KW-1133">Transmembrane helix</keyword>
<evidence type="ECO:0000256" key="5">
    <source>
        <dbReference type="SAM" id="MobiDB-lite"/>
    </source>
</evidence>
<evidence type="ECO:0000313" key="8">
    <source>
        <dbReference type="Proteomes" id="UP000249524"/>
    </source>
</evidence>
<dbReference type="Pfam" id="PF02674">
    <property type="entry name" value="Colicin_V"/>
    <property type="match status" value="1"/>
</dbReference>
<gene>
    <name evidence="7" type="ORF">DJ019_00915</name>
</gene>
<proteinExistence type="predicted"/>
<dbReference type="Proteomes" id="UP000249524">
    <property type="component" value="Unassembled WGS sequence"/>
</dbReference>
<dbReference type="RefSeq" id="WP_111274110.1">
    <property type="nucleotide sequence ID" value="NZ_QFYS01000001.1"/>
</dbReference>
<evidence type="ECO:0000256" key="4">
    <source>
        <dbReference type="ARBA" id="ARBA00023136"/>
    </source>
</evidence>
<keyword evidence="4 6" id="KW-0472">Membrane</keyword>
<evidence type="ECO:0000256" key="1">
    <source>
        <dbReference type="ARBA" id="ARBA00004141"/>
    </source>
</evidence>
<sequence length="200" mass="21408">MSQFDILVLMLLGVSAAVGFFRGAVREVFALMALVVAAALAVLGLPAFGPTVRGVVQPDWLGTVASLVLVFVVAFIALRLIGAGLAQRVQKTQMLGFLDRSLGLLIGLGRGLIVLGALFLMFNAATPEDLRPQWITGARTWPLASNMGRLLDELAPKGLDVAGRLKPAFQRAIDDGSGDRTATGRYEAREPDTDRPERPR</sequence>
<dbReference type="InterPro" id="IPR052719">
    <property type="entry name" value="CvpA-like"/>
</dbReference>
<evidence type="ECO:0000256" key="2">
    <source>
        <dbReference type="ARBA" id="ARBA00022692"/>
    </source>
</evidence>
<feature type="region of interest" description="Disordered" evidence="5">
    <location>
        <begin position="172"/>
        <end position="200"/>
    </location>
</feature>
<comment type="caution">
    <text evidence="7">The sequence shown here is derived from an EMBL/GenBank/DDBJ whole genome shotgun (WGS) entry which is preliminary data.</text>
</comment>
<feature type="compositionally biased region" description="Basic and acidic residues" evidence="5">
    <location>
        <begin position="186"/>
        <end position="200"/>
    </location>
</feature>